<evidence type="ECO:0000256" key="6">
    <source>
        <dbReference type="SAM" id="MobiDB-lite"/>
    </source>
</evidence>
<feature type="region of interest" description="Disordered" evidence="6">
    <location>
        <begin position="869"/>
        <end position="910"/>
    </location>
</feature>
<evidence type="ECO:0000259" key="8">
    <source>
        <dbReference type="Pfam" id="PF12896"/>
    </source>
</evidence>
<dbReference type="GO" id="GO:0005680">
    <property type="term" value="C:anaphase-promoting complex"/>
    <property type="evidence" value="ECO:0007669"/>
    <property type="project" value="InterPro"/>
</dbReference>
<evidence type="ECO:0000259" key="7">
    <source>
        <dbReference type="Pfam" id="PF12894"/>
    </source>
</evidence>
<dbReference type="GO" id="GO:0034399">
    <property type="term" value="C:nuclear periphery"/>
    <property type="evidence" value="ECO:0007669"/>
    <property type="project" value="TreeGrafter"/>
</dbReference>
<dbReference type="GO" id="GO:0051301">
    <property type="term" value="P:cell division"/>
    <property type="evidence" value="ECO:0007669"/>
    <property type="project" value="UniProtKB-KW"/>
</dbReference>
<accession>A0A922N4J1</accession>
<dbReference type="GO" id="GO:0070979">
    <property type="term" value="P:protein K11-linked ubiquitination"/>
    <property type="evidence" value="ECO:0007669"/>
    <property type="project" value="TreeGrafter"/>
</dbReference>
<evidence type="ECO:0000313" key="9">
    <source>
        <dbReference type="EMBL" id="KAI1509558.1"/>
    </source>
</evidence>
<dbReference type="EMBL" id="NRDI02000020">
    <property type="protein sequence ID" value="KAI1509558.1"/>
    <property type="molecule type" value="Genomic_DNA"/>
</dbReference>
<dbReference type="Pfam" id="PF12894">
    <property type="entry name" value="ANAPC4_WD40"/>
    <property type="match status" value="1"/>
</dbReference>
<keyword evidence="5" id="KW-0131">Cell cycle</keyword>
<evidence type="ECO:0000256" key="3">
    <source>
        <dbReference type="ARBA" id="ARBA00022776"/>
    </source>
</evidence>
<gene>
    <name evidence="9" type="ORF">Ptr86124_011638</name>
</gene>
<dbReference type="Proteomes" id="UP000249757">
    <property type="component" value="Unassembled WGS sequence"/>
</dbReference>
<feature type="region of interest" description="Disordered" evidence="6">
    <location>
        <begin position="138"/>
        <end position="162"/>
    </location>
</feature>
<evidence type="ECO:0000256" key="5">
    <source>
        <dbReference type="ARBA" id="ARBA00023306"/>
    </source>
</evidence>
<dbReference type="PANTHER" id="PTHR13260:SF0">
    <property type="entry name" value="ANAPHASE-PROMOTING COMPLEX SUBUNIT 4"/>
    <property type="match status" value="1"/>
</dbReference>
<dbReference type="OrthoDB" id="2110451at2759"/>
<organism evidence="9 10">
    <name type="scientific">Pyrenophora tritici-repentis</name>
    <dbReference type="NCBI Taxonomy" id="45151"/>
    <lineage>
        <taxon>Eukaryota</taxon>
        <taxon>Fungi</taxon>
        <taxon>Dikarya</taxon>
        <taxon>Ascomycota</taxon>
        <taxon>Pezizomycotina</taxon>
        <taxon>Dothideomycetes</taxon>
        <taxon>Pleosporomycetidae</taxon>
        <taxon>Pleosporales</taxon>
        <taxon>Pleosporineae</taxon>
        <taxon>Pleosporaceae</taxon>
        <taxon>Pyrenophora</taxon>
    </lineage>
</organism>
<proteinExistence type="predicted"/>
<keyword evidence="2" id="KW-0132">Cell division</keyword>
<evidence type="ECO:0000313" key="10">
    <source>
        <dbReference type="Proteomes" id="UP000249757"/>
    </source>
</evidence>
<dbReference type="GO" id="GO:0031145">
    <property type="term" value="P:anaphase-promoting complex-dependent catabolic process"/>
    <property type="evidence" value="ECO:0007669"/>
    <property type="project" value="InterPro"/>
</dbReference>
<sequence>MATASSPKERQLLQQAEKILLHPIHPHLISYCPTMDLVAVVTDEENLDVYRINGQRAFGLKRKSDDVSVVELQWEFSGKSIAVSWTDGSTDLVSAETGKITHKDLRLPEVEDETPTQVKCMGWGLNFINVETVKRRTGLKPKTNDGTTPAKTDIFGHPTTEDWDGLKDDTTLEDFLQRQPDFQTLDVAPDLPDQLAMMDMEALLPKLPAIPLPPALPFMRVSQADSGAFSLQAEVDSLLHSYHLKDNNSVDMFIRLSDRGTVHPSIYDSLETVSVQLPKAWSVLSTPLLHTSHPYSCTHGLLMDTRLSSSPTKKSIAYVPLTLNFIPSAGIYLHLIAAKTSQLQNLLLYITQTLQRIRAFFKHSQDLPRKFMMNIEETLEEKGLGDLVTNLFHIACTGHCNPVVKEWLVDELAEGGHKRWDTTVTTSFTTLLALLHENLIPALDRCSIVISRLRGLAQFHDRDWIFSGPISDFTALLQTLKKMRLLAHTAMLYASEEKRQFHSFSKWLRFTIDFEATEPESQSRTEMEQRDAGVDISQVLAYIQYGLTKSDVTPFLRPEAQLDPKTKARDEASYGDTNKAIELLKEGASFKEEALCLEHVAGHLSTGVTGLLKQVSKWQEANIQMDSGIVLEEGEKDDYEILDMRMVFDPLAPPLPASSPSPADDTPEDPISTYILLSPPSNPSTLHIHRITHAPNITHLAKDTLSYNVSTLDFASSSSEAAGQQTKILDAKFADDGMVLLLLQQSQPYNTTANQEQHRNTIISLPYTSTRSPTTTSPSLIFPDPRSHTPSTALPPKSLLPKGHPAPLSHRNTIIMTPPMLQKYTRHVFEARFTPLKLVVNGRKGRRVIVVLGSDCKHYRVLDMDYKVKRGRKEGDGGGSDGNIDSEDSDSDSDEERGGRGDGDVEMSDA</sequence>
<name>A0A922N4J1_9PLEO</name>
<feature type="compositionally biased region" description="Acidic residues" evidence="6">
    <location>
        <begin position="884"/>
        <end position="895"/>
    </location>
</feature>
<keyword evidence="10" id="KW-1185">Reference proteome</keyword>
<comment type="caution">
    <text evidence="9">The sequence shown here is derived from an EMBL/GenBank/DDBJ whole genome shotgun (WGS) entry which is preliminary data.</text>
</comment>
<feature type="region of interest" description="Disordered" evidence="6">
    <location>
        <begin position="653"/>
        <end position="672"/>
    </location>
</feature>
<feature type="domain" description="Anaphase-promoting complex subunit 4-like WD40" evidence="7">
    <location>
        <begin position="30"/>
        <end position="124"/>
    </location>
</feature>
<protein>
    <recommendedName>
        <fullName evidence="1">Anaphase-promoting complex subunit 4</fullName>
    </recommendedName>
</protein>
<reference evidence="10" key="1">
    <citation type="journal article" date="2022" name="Microb. Genom.">
        <title>A global pangenome for the wheat fungal pathogen Pyrenophora tritici-repentis and prediction of effector protein structural homology.</title>
        <authorList>
            <person name="Moolhuijzen P.M."/>
            <person name="See P.T."/>
            <person name="Shi G."/>
            <person name="Powell H.R."/>
            <person name="Cockram J."/>
            <person name="Jorgensen L.N."/>
            <person name="Benslimane H."/>
            <person name="Strelkov S.E."/>
            <person name="Turner J."/>
            <person name="Liu Z."/>
            <person name="Moffat C.S."/>
        </authorList>
    </citation>
    <scope>NUCLEOTIDE SEQUENCE [LARGE SCALE GENOMIC DNA]</scope>
</reference>
<dbReference type="InterPro" id="IPR024790">
    <property type="entry name" value="APC4_long_dom"/>
</dbReference>
<keyword evidence="3" id="KW-0498">Mitosis</keyword>
<evidence type="ECO:0000256" key="1">
    <source>
        <dbReference type="ARBA" id="ARBA00016067"/>
    </source>
</evidence>
<dbReference type="Pfam" id="PF12896">
    <property type="entry name" value="ANAPC4"/>
    <property type="match status" value="1"/>
</dbReference>
<keyword evidence="4" id="KW-0833">Ubl conjugation pathway</keyword>
<dbReference type="PANTHER" id="PTHR13260">
    <property type="entry name" value="ANAPHASE PROMOTING COMPLEX SUBUNIT 4 APC4"/>
    <property type="match status" value="1"/>
</dbReference>
<feature type="domain" description="Anaphase-promoting complex subunit 4 long" evidence="8">
    <location>
        <begin position="318"/>
        <end position="516"/>
    </location>
</feature>
<feature type="compositionally biased region" description="Low complexity" evidence="6">
    <location>
        <begin position="767"/>
        <end position="779"/>
    </location>
</feature>
<dbReference type="InterPro" id="IPR024977">
    <property type="entry name" value="Apc4-like_WD40_dom"/>
</dbReference>
<feature type="region of interest" description="Disordered" evidence="6">
    <location>
        <begin position="767"/>
        <end position="805"/>
    </location>
</feature>
<dbReference type="InterPro" id="IPR024789">
    <property type="entry name" value="APC4"/>
</dbReference>
<dbReference type="AlphaFoldDB" id="A0A922N4J1"/>
<evidence type="ECO:0000256" key="4">
    <source>
        <dbReference type="ARBA" id="ARBA00022786"/>
    </source>
</evidence>
<evidence type="ECO:0000256" key="2">
    <source>
        <dbReference type="ARBA" id="ARBA00022618"/>
    </source>
</evidence>